<name>A0ABP8XH94_9MICC</name>
<dbReference type="InterPro" id="IPR023214">
    <property type="entry name" value="HAD_sf"/>
</dbReference>
<dbReference type="InterPro" id="IPR044651">
    <property type="entry name" value="OTSB-like"/>
</dbReference>
<comment type="cofactor">
    <cofactor evidence="6">
        <name>Mg(2+)</name>
        <dbReference type="ChEBI" id="CHEBI:18420"/>
    </cofactor>
</comment>
<comment type="catalytic activity">
    <reaction evidence="1 6">
        <text>alpha,alpha-trehalose 6-phosphate + H2O = alpha,alpha-trehalose + phosphate</text>
        <dbReference type="Rhea" id="RHEA:23420"/>
        <dbReference type="ChEBI" id="CHEBI:15377"/>
        <dbReference type="ChEBI" id="CHEBI:16551"/>
        <dbReference type="ChEBI" id="CHEBI:43474"/>
        <dbReference type="ChEBI" id="CHEBI:58429"/>
        <dbReference type="EC" id="3.1.3.12"/>
    </reaction>
</comment>
<evidence type="ECO:0000256" key="5">
    <source>
        <dbReference type="ARBA" id="ARBA00024179"/>
    </source>
</evidence>
<comment type="pathway">
    <text evidence="2 6">Glycan biosynthesis; trehalose biosynthesis.</text>
</comment>
<comment type="function">
    <text evidence="5 6">Removes the phosphate from trehalose 6-phosphate to produce free trehalose.</text>
</comment>
<dbReference type="EC" id="3.1.3.12" evidence="6"/>
<evidence type="ECO:0000256" key="3">
    <source>
        <dbReference type="ARBA" id="ARBA00008770"/>
    </source>
</evidence>
<comment type="caution">
    <text evidence="7">The sequence shown here is derived from an EMBL/GenBank/DDBJ whole genome shotgun (WGS) entry which is preliminary data.</text>
</comment>
<dbReference type="InterPro" id="IPR006379">
    <property type="entry name" value="HAD-SF_hydro_IIB"/>
</dbReference>
<dbReference type="Proteomes" id="UP001501446">
    <property type="component" value="Unassembled WGS sequence"/>
</dbReference>
<accession>A0ABP8XH94</accession>
<sequence>MTETLSDALARTAGADHLLIALDFDGTLAPFTEDPADSRPLPAAREALDTLADLPRTTVAIISGRPLEFLRAVVDPARRMVLSGSHGAELDLTALPDLPEDAEHDIHLTVEQLNLLDRAVDATERLVSQYPGSRAELKPAGVCFHTRPIKDQRVSEQALAEMTRAYSELAGLRITPGQQVVECSVLSATKGDGLRIIRAAASPDVIVFAGDDVTDEDAMAVLTVDDLGIKVGEKESAARQRVSGPEELADLLSVFADQRARVVTSIK</sequence>
<dbReference type="InterPro" id="IPR003337">
    <property type="entry name" value="Trehalose_PPase"/>
</dbReference>
<dbReference type="PANTHER" id="PTHR43768:SF3">
    <property type="entry name" value="TREHALOSE 6-PHOSPHATE PHOSPHATASE"/>
    <property type="match status" value="1"/>
</dbReference>
<dbReference type="RefSeq" id="WP_303382970.1">
    <property type="nucleotide sequence ID" value="NZ_BAABLN010000071.1"/>
</dbReference>
<dbReference type="Gene3D" id="3.30.70.1020">
    <property type="entry name" value="Trehalose-6-phosphate phosphatase related protein, domain 2"/>
    <property type="match status" value="1"/>
</dbReference>
<dbReference type="PANTHER" id="PTHR43768">
    <property type="entry name" value="TREHALOSE 6-PHOSPHATE PHOSPHATASE"/>
    <property type="match status" value="1"/>
</dbReference>
<dbReference type="NCBIfam" id="TIGR01484">
    <property type="entry name" value="HAD-SF-IIB"/>
    <property type="match status" value="1"/>
</dbReference>
<evidence type="ECO:0000256" key="4">
    <source>
        <dbReference type="ARBA" id="ARBA00022801"/>
    </source>
</evidence>
<dbReference type="Gene3D" id="3.40.50.1000">
    <property type="entry name" value="HAD superfamily/HAD-like"/>
    <property type="match status" value="1"/>
</dbReference>
<comment type="similarity">
    <text evidence="3 6">Belongs to the trehalose phosphatase family.</text>
</comment>
<evidence type="ECO:0000256" key="1">
    <source>
        <dbReference type="ARBA" id="ARBA00000500"/>
    </source>
</evidence>
<keyword evidence="6" id="KW-0479">Metal-binding</keyword>
<dbReference type="NCBIfam" id="TIGR00685">
    <property type="entry name" value="T6PP"/>
    <property type="match status" value="1"/>
</dbReference>
<dbReference type="CDD" id="cd01627">
    <property type="entry name" value="HAD_TPP"/>
    <property type="match status" value="1"/>
</dbReference>
<keyword evidence="8" id="KW-1185">Reference proteome</keyword>
<keyword evidence="6" id="KW-0460">Magnesium</keyword>
<dbReference type="Pfam" id="PF02358">
    <property type="entry name" value="Trehalose_PPase"/>
    <property type="match status" value="1"/>
</dbReference>
<protein>
    <recommendedName>
        <fullName evidence="6">Trehalose 6-phosphate phosphatase</fullName>
        <ecNumber evidence="6">3.1.3.12</ecNumber>
    </recommendedName>
</protein>
<evidence type="ECO:0000256" key="6">
    <source>
        <dbReference type="RuleBase" id="RU361117"/>
    </source>
</evidence>
<proteinExistence type="inferred from homology"/>
<evidence type="ECO:0000313" key="7">
    <source>
        <dbReference type="EMBL" id="GAA4708111.1"/>
    </source>
</evidence>
<dbReference type="SUPFAM" id="SSF56784">
    <property type="entry name" value="HAD-like"/>
    <property type="match status" value="1"/>
</dbReference>
<dbReference type="InterPro" id="IPR036412">
    <property type="entry name" value="HAD-like_sf"/>
</dbReference>
<dbReference type="EMBL" id="BAABLN010000071">
    <property type="protein sequence ID" value="GAA4708111.1"/>
    <property type="molecule type" value="Genomic_DNA"/>
</dbReference>
<evidence type="ECO:0000313" key="8">
    <source>
        <dbReference type="Proteomes" id="UP001501446"/>
    </source>
</evidence>
<keyword evidence="4 6" id="KW-0378">Hydrolase</keyword>
<gene>
    <name evidence="7" type="primary">otsB</name>
    <name evidence="7" type="ORF">GCM10025781_28570</name>
</gene>
<reference evidence="8" key="1">
    <citation type="journal article" date="2019" name="Int. J. Syst. Evol. Microbiol.">
        <title>The Global Catalogue of Microorganisms (GCM) 10K type strain sequencing project: providing services to taxonomists for standard genome sequencing and annotation.</title>
        <authorList>
            <consortium name="The Broad Institute Genomics Platform"/>
            <consortium name="The Broad Institute Genome Sequencing Center for Infectious Disease"/>
            <person name="Wu L."/>
            <person name="Ma J."/>
        </authorList>
    </citation>
    <scope>NUCLEOTIDE SEQUENCE [LARGE SCALE GENOMIC DNA]</scope>
    <source>
        <strain evidence="8">JCM 18958</strain>
    </source>
</reference>
<organism evidence="7 8">
    <name type="scientific">Kocuria gwangalliensis</name>
    <dbReference type="NCBI Taxonomy" id="501592"/>
    <lineage>
        <taxon>Bacteria</taxon>
        <taxon>Bacillati</taxon>
        <taxon>Actinomycetota</taxon>
        <taxon>Actinomycetes</taxon>
        <taxon>Micrococcales</taxon>
        <taxon>Micrococcaceae</taxon>
        <taxon>Kocuria</taxon>
    </lineage>
</organism>
<evidence type="ECO:0000256" key="2">
    <source>
        <dbReference type="ARBA" id="ARBA00005199"/>
    </source>
</evidence>